<name>A0A4R1BEK6_9ACTN</name>
<feature type="region of interest" description="Disordered" evidence="10">
    <location>
        <begin position="498"/>
        <end position="630"/>
    </location>
</feature>
<keyword evidence="5 14" id="KW-0418">Kinase</keyword>
<comment type="catalytic activity">
    <reaction evidence="7">
        <text>L-threonyl-[protein] + ATP = O-phospho-L-threonyl-[protein] + ADP + H(+)</text>
        <dbReference type="Rhea" id="RHEA:46608"/>
        <dbReference type="Rhea" id="RHEA-COMP:11060"/>
        <dbReference type="Rhea" id="RHEA-COMP:11605"/>
        <dbReference type="ChEBI" id="CHEBI:15378"/>
        <dbReference type="ChEBI" id="CHEBI:30013"/>
        <dbReference type="ChEBI" id="CHEBI:30616"/>
        <dbReference type="ChEBI" id="CHEBI:61977"/>
        <dbReference type="ChEBI" id="CHEBI:456216"/>
        <dbReference type="EC" id="2.7.11.1"/>
    </reaction>
</comment>
<dbReference type="PROSITE" id="PS00107">
    <property type="entry name" value="PROTEIN_KINASE_ATP"/>
    <property type="match status" value="1"/>
</dbReference>
<dbReference type="EC" id="2.7.11.1" evidence="1"/>
<evidence type="ECO:0000313" key="15">
    <source>
        <dbReference type="Proteomes" id="UP000295244"/>
    </source>
</evidence>
<dbReference type="GO" id="GO:0005524">
    <property type="term" value="F:ATP binding"/>
    <property type="evidence" value="ECO:0007669"/>
    <property type="project" value="UniProtKB-UniRule"/>
</dbReference>
<dbReference type="Gene3D" id="3.30.200.20">
    <property type="entry name" value="Phosphorylase Kinase, domain 1"/>
    <property type="match status" value="1"/>
</dbReference>
<evidence type="ECO:0000256" key="9">
    <source>
        <dbReference type="PROSITE-ProRule" id="PRU10141"/>
    </source>
</evidence>
<dbReference type="PROSITE" id="PS00108">
    <property type="entry name" value="PROTEIN_KINASE_ST"/>
    <property type="match status" value="1"/>
</dbReference>
<dbReference type="SUPFAM" id="SSF54184">
    <property type="entry name" value="Penicillin-binding protein 2x (pbp-2x), c-terminal domain"/>
    <property type="match status" value="1"/>
</dbReference>
<organism evidence="14 15">
    <name type="scientific">Rubrobacter taiwanensis</name>
    <dbReference type="NCBI Taxonomy" id="185139"/>
    <lineage>
        <taxon>Bacteria</taxon>
        <taxon>Bacillati</taxon>
        <taxon>Actinomycetota</taxon>
        <taxon>Rubrobacteria</taxon>
        <taxon>Rubrobacterales</taxon>
        <taxon>Rubrobacteraceae</taxon>
        <taxon>Rubrobacter</taxon>
    </lineage>
</organism>
<dbReference type="InterPro" id="IPR008271">
    <property type="entry name" value="Ser/Thr_kinase_AS"/>
</dbReference>
<keyword evidence="2" id="KW-0723">Serine/threonine-protein kinase</keyword>
<dbReference type="PANTHER" id="PTHR43289:SF34">
    <property type="entry name" value="SERINE_THREONINE-PROTEIN KINASE YBDM-RELATED"/>
    <property type="match status" value="1"/>
</dbReference>
<accession>A0A4R1BEK6</accession>
<evidence type="ECO:0000259" key="13">
    <source>
        <dbReference type="PROSITE" id="PS51178"/>
    </source>
</evidence>
<dbReference type="SUPFAM" id="SSF56112">
    <property type="entry name" value="Protein kinase-like (PK-like)"/>
    <property type="match status" value="1"/>
</dbReference>
<feature type="domain" description="Protein kinase" evidence="12">
    <location>
        <begin position="9"/>
        <end position="269"/>
    </location>
</feature>
<keyword evidence="3" id="KW-0808">Transferase</keyword>
<feature type="compositionally biased region" description="Polar residues" evidence="10">
    <location>
        <begin position="592"/>
        <end position="602"/>
    </location>
</feature>
<dbReference type="SMART" id="SM00220">
    <property type="entry name" value="S_TKc"/>
    <property type="match status" value="1"/>
</dbReference>
<dbReference type="PROSITE" id="PS50011">
    <property type="entry name" value="PROTEIN_KINASE_DOM"/>
    <property type="match status" value="1"/>
</dbReference>
<feature type="domain" description="PASTA" evidence="13">
    <location>
        <begin position="387"/>
        <end position="453"/>
    </location>
</feature>
<gene>
    <name evidence="14" type="ORF">E0L93_12280</name>
</gene>
<keyword evidence="4 9" id="KW-0547">Nucleotide-binding</keyword>
<feature type="domain" description="PASTA" evidence="13">
    <location>
        <begin position="323"/>
        <end position="386"/>
    </location>
</feature>
<evidence type="ECO:0000256" key="5">
    <source>
        <dbReference type="ARBA" id="ARBA00022777"/>
    </source>
</evidence>
<keyword evidence="11" id="KW-0812">Transmembrane</keyword>
<protein>
    <recommendedName>
        <fullName evidence="1">non-specific serine/threonine protein kinase</fullName>
        <ecNumber evidence="1">2.7.11.1</ecNumber>
    </recommendedName>
</protein>
<dbReference type="CDD" id="cd14014">
    <property type="entry name" value="STKc_PknB_like"/>
    <property type="match status" value="1"/>
</dbReference>
<dbReference type="AlphaFoldDB" id="A0A4R1BEK6"/>
<dbReference type="FunFam" id="1.10.510.10:FF:000021">
    <property type="entry name" value="Serine/threonine protein kinase"/>
    <property type="match status" value="1"/>
</dbReference>
<dbReference type="InterPro" id="IPR017441">
    <property type="entry name" value="Protein_kinase_ATP_BS"/>
</dbReference>
<feature type="compositionally biased region" description="Low complexity" evidence="10">
    <location>
        <begin position="520"/>
        <end position="530"/>
    </location>
</feature>
<keyword evidence="11" id="KW-1133">Transmembrane helix</keyword>
<dbReference type="Gene3D" id="3.30.10.20">
    <property type="match status" value="3"/>
</dbReference>
<dbReference type="EMBL" id="SKBU01000023">
    <property type="protein sequence ID" value="TCJ15595.1"/>
    <property type="molecule type" value="Genomic_DNA"/>
</dbReference>
<evidence type="ECO:0000256" key="10">
    <source>
        <dbReference type="SAM" id="MobiDB-lite"/>
    </source>
</evidence>
<reference evidence="14 15" key="1">
    <citation type="submission" date="2019-03" db="EMBL/GenBank/DDBJ databases">
        <title>Whole genome sequence of a novel Rubrobacter taiwanensis strain, isolated from Yellowstone National Park.</title>
        <authorList>
            <person name="Freed S."/>
            <person name="Ramaley R.F."/>
            <person name="Kyndt J.A."/>
        </authorList>
    </citation>
    <scope>NUCLEOTIDE SEQUENCE [LARGE SCALE GENOMIC DNA]</scope>
    <source>
        <strain evidence="14 15">Yellowstone</strain>
    </source>
</reference>
<proteinExistence type="predicted"/>
<evidence type="ECO:0000256" key="7">
    <source>
        <dbReference type="ARBA" id="ARBA00047899"/>
    </source>
</evidence>
<dbReference type="FunFam" id="3.30.200.20:FF:000035">
    <property type="entry name" value="Serine/threonine protein kinase Stk1"/>
    <property type="match status" value="1"/>
</dbReference>
<evidence type="ECO:0000256" key="11">
    <source>
        <dbReference type="SAM" id="Phobius"/>
    </source>
</evidence>
<keyword evidence="11" id="KW-0472">Membrane</keyword>
<comment type="caution">
    <text evidence="14">The sequence shown here is derived from an EMBL/GenBank/DDBJ whole genome shotgun (WGS) entry which is preliminary data.</text>
</comment>
<evidence type="ECO:0000256" key="1">
    <source>
        <dbReference type="ARBA" id="ARBA00012513"/>
    </source>
</evidence>
<evidence type="ECO:0000256" key="3">
    <source>
        <dbReference type="ARBA" id="ARBA00022679"/>
    </source>
</evidence>
<evidence type="ECO:0000256" key="8">
    <source>
        <dbReference type="ARBA" id="ARBA00048679"/>
    </source>
</evidence>
<dbReference type="Proteomes" id="UP000295244">
    <property type="component" value="Unassembled WGS sequence"/>
</dbReference>
<dbReference type="Gene3D" id="1.10.510.10">
    <property type="entry name" value="Transferase(Phosphotransferase) domain 1"/>
    <property type="match status" value="1"/>
</dbReference>
<dbReference type="GO" id="GO:0045717">
    <property type="term" value="P:negative regulation of fatty acid biosynthetic process"/>
    <property type="evidence" value="ECO:0007669"/>
    <property type="project" value="UniProtKB-ARBA"/>
</dbReference>
<feature type="binding site" evidence="9">
    <location>
        <position position="38"/>
    </location>
    <ligand>
        <name>ATP</name>
        <dbReference type="ChEBI" id="CHEBI:30616"/>
    </ligand>
</feature>
<dbReference type="InterPro" id="IPR005543">
    <property type="entry name" value="PASTA_dom"/>
</dbReference>
<dbReference type="RefSeq" id="WP_132692349.1">
    <property type="nucleotide sequence ID" value="NZ_SKBU01000023.1"/>
</dbReference>
<dbReference type="Pfam" id="PF00069">
    <property type="entry name" value="Pkinase"/>
    <property type="match status" value="1"/>
</dbReference>
<evidence type="ECO:0000313" key="14">
    <source>
        <dbReference type="EMBL" id="TCJ15595.1"/>
    </source>
</evidence>
<dbReference type="InterPro" id="IPR000719">
    <property type="entry name" value="Prot_kinase_dom"/>
</dbReference>
<dbReference type="PROSITE" id="PS51178">
    <property type="entry name" value="PASTA"/>
    <property type="match status" value="3"/>
</dbReference>
<feature type="domain" description="PASTA" evidence="13">
    <location>
        <begin position="454"/>
        <end position="521"/>
    </location>
</feature>
<feature type="compositionally biased region" description="Low complexity" evidence="10">
    <location>
        <begin position="562"/>
        <end position="581"/>
    </location>
</feature>
<keyword evidence="15" id="KW-1185">Reference proteome</keyword>
<dbReference type="GO" id="GO:0004674">
    <property type="term" value="F:protein serine/threonine kinase activity"/>
    <property type="evidence" value="ECO:0007669"/>
    <property type="project" value="UniProtKB-KW"/>
</dbReference>
<comment type="catalytic activity">
    <reaction evidence="8">
        <text>L-seryl-[protein] + ATP = O-phospho-L-seryl-[protein] + ADP + H(+)</text>
        <dbReference type="Rhea" id="RHEA:17989"/>
        <dbReference type="Rhea" id="RHEA-COMP:9863"/>
        <dbReference type="Rhea" id="RHEA-COMP:11604"/>
        <dbReference type="ChEBI" id="CHEBI:15378"/>
        <dbReference type="ChEBI" id="CHEBI:29999"/>
        <dbReference type="ChEBI" id="CHEBI:30616"/>
        <dbReference type="ChEBI" id="CHEBI:83421"/>
        <dbReference type="ChEBI" id="CHEBI:456216"/>
        <dbReference type="EC" id="2.7.11.1"/>
    </reaction>
</comment>
<evidence type="ECO:0000259" key="12">
    <source>
        <dbReference type="PROSITE" id="PS50011"/>
    </source>
</evidence>
<feature type="transmembrane region" description="Helical" evidence="11">
    <location>
        <begin position="296"/>
        <end position="318"/>
    </location>
</feature>
<dbReference type="InterPro" id="IPR011009">
    <property type="entry name" value="Kinase-like_dom_sf"/>
</dbReference>
<dbReference type="CDD" id="cd06577">
    <property type="entry name" value="PASTA_pknB"/>
    <property type="match status" value="3"/>
</dbReference>
<dbReference type="Pfam" id="PF03793">
    <property type="entry name" value="PASTA"/>
    <property type="match status" value="3"/>
</dbReference>
<dbReference type="PANTHER" id="PTHR43289">
    <property type="entry name" value="MITOGEN-ACTIVATED PROTEIN KINASE KINASE KINASE 20-RELATED"/>
    <property type="match status" value="1"/>
</dbReference>
<sequence>MEQLTDNRYRTIRRLGSGGMSEVYLAHDEVLGRNVALKVLRGHLAEDEEFVERFRYEARSAAALSHPSIVSIYDRGESGGTYYIAMEYVPGGTLKDRIRRDGALPPSAAAEAAIQIAGALEAAHRRGIVHRDVKPHNILITESGDVKVGDFGIARAASAARATATGMILGTAHYISPEQARGEGATLRSDLYSLGVVLYEMLTGRVPFEAETPVALAVKHASEPPRPPREVNPAIPPELDAIVRRLLAKDPEERYPSAAALIRDLELFLSGLSGEATRIMAPAAGGRPGRRRRTGLWVVAFAGLFLLSFAGAVGWSLLQPAQSADARAVPDLRGQTLQEARQALGGDYELVVEATRDVPEPGNTILEQRPGPGSPLEPGGEISVVLSSGMVEVPDVAGEPEEAARRVLEEAGLEVRVETGESGSVAEGDVIRQEPEAGEMAAFGSPVTIFVSTGEPEVRVPDLAGMSLSQAVSALEAAGLSFGSESYAPSAAAPQGTVIAQSPAPGSAVEPGTAVDVTISSGPPAAAAPGAAGGASGGETTVYYRVRPVQPQEQRPDTGGSQPAQQDEPPGQPPGEQQRPDSGGSQAGAPDQSGSSRTQGEQSVFEDGSPFGPGGFPGPAPVRPQPAEDD</sequence>
<keyword evidence="6 9" id="KW-0067">ATP-binding</keyword>
<evidence type="ECO:0000256" key="6">
    <source>
        <dbReference type="ARBA" id="ARBA00022840"/>
    </source>
</evidence>
<dbReference type="SMART" id="SM00740">
    <property type="entry name" value="PASTA"/>
    <property type="match status" value="3"/>
</dbReference>
<evidence type="ECO:0000256" key="2">
    <source>
        <dbReference type="ARBA" id="ARBA00022527"/>
    </source>
</evidence>
<evidence type="ECO:0000256" key="4">
    <source>
        <dbReference type="ARBA" id="ARBA00022741"/>
    </source>
</evidence>
<dbReference type="OrthoDB" id="9762169at2"/>